<accession>A0AAE2S9W6</accession>
<protein>
    <submittedName>
        <fullName evidence="8">Arsenosugar biosynthesis radical SAM protein ArsS</fullName>
    </submittedName>
</protein>
<evidence type="ECO:0000256" key="1">
    <source>
        <dbReference type="ARBA" id="ARBA00001966"/>
    </source>
</evidence>
<dbReference type="InterPro" id="IPR026351">
    <property type="entry name" value="rSAM_ArsS-like"/>
</dbReference>
<name>A0AAE2S9W6_9BACT</name>
<keyword evidence="9" id="KW-1185">Reference proteome</keyword>
<feature type="domain" description="Arsenosugar biosynthesis radical SAM protein ArsS-like C-terminal" evidence="7">
    <location>
        <begin position="183"/>
        <end position="320"/>
    </location>
</feature>
<dbReference type="GO" id="GO:0051536">
    <property type="term" value="F:iron-sulfur cluster binding"/>
    <property type="evidence" value="ECO:0007669"/>
    <property type="project" value="UniProtKB-KW"/>
</dbReference>
<dbReference type="GO" id="GO:0003824">
    <property type="term" value="F:catalytic activity"/>
    <property type="evidence" value="ECO:0007669"/>
    <property type="project" value="InterPro"/>
</dbReference>
<dbReference type="InterPro" id="IPR024521">
    <property type="entry name" value="ArsS-like_C"/>
</dbReference>
<dbReference type="Gene3D" id="3.20.20.70">
    <property type="entry name" value="Aldolase class I"/>
    <property type="match status" value="1"/>
</dbReference>
<reference evidence="8" key="1">
    <citation type="submission" date="2021-01" db="EMBL/GenBank/DDBJ databases">
        <title>Modified the classification status of verrucomicrobia.</title>
        <authorList>
            <person name="Feng X."/>
        </authorList>
    </citation>
    <scope>NUCLEOTIDE SEQUENCE</scope>
    <source>
        <strain evidence="8">5K15</strain>
    </source>
</reference>
<gene>
    <name evidence="8" type="primary">arsS</name>
    <name evidence="8" type="ORF">JIN83_02760</name>
</gene>
<proteinExistence type="predicted"/>
<dbReference type="PANTHER" id="PTHR43728">
    <property type="entry name" value="SLR0304 PROTEIN"/>
    <property type="match status" value="1"/>
</dbReference>
<keyword evidence="4" id="KW-0408">Iron</keyword>
<dbReference type="Proteomes" id="UP000634206">
    <property type="component" value="Unassembled WGS sequence"/>
</dbReference>
<keyword evidence="5" id="KW-0411">Iron-sulfur</keyword>
<evidence type="ECO:0000256" key="5">
    <source>
        <dbReference type="ARBA" id="ARBA00023014"/>
    </source>
</evidence>
<evidence type="ECO:0000313" key="8">
    <source>
        <dbReference type="EMBL" id="MBK1853868.1"/>
    </source>
</evidence>
<evidence type="ECO:0000256" key="2">
    <source>
        <dbReference type="ARBA" id="ARBA00022691"/>
    </source>
</evidence>
<dbReference type="InterPro" id="IPR013785">
    <property type="entry name" value="Aldolase_TIM"/>
</dbReference>
<evidence type="ECO:0000256" key="3">
    <source>
        <dbReference type="ARBA" id="ARBA00022723"/>
    </source>
</evidence>
<keyword evidence="3" id="KW-0479">Metal-binding</keyword>
<keyword evidence="2" id="KW-0949">S-adenosyl-L-methionine</keyword>
<dbReference type="NCBIfam" id="TIGR04167">
    <property type="entry name" value="rSAM_SeCys"/>
    <property type="match status" value="1"/>
</dbReference>
<dbReference type="AlphaFoldDB" id="A0AAE2S9W6"/>
<comment type="caution">
    <text evidence="8">The sequence shown here is derived from an EMBL/GenBank/DDBJ whole genome shotgun (WGS) entry which is preliminary data.</text>
</comment>
<feature type="domain" description="Radical SAM core" evidence="6">
    <location>
        <begin position="27"/>
        <end position="165"/>
    </location>
</feature>
<dbReference type="EMBL" id="JAENIG010000001">
    <property type="protein sequence ID" value="MBK1853868.1"/>
    <property type="molecule type" value="Genomic_DNA"/>
</dbReference>
<evidence type="ECO:0000259" key="6">
    <source>
        <dbReference type="Pfam" id="PF04055"/>
    </source>
</evidence>
<dbReference type="Pfam" id="PF12345">
    <property type="entry name" value="DUF3641"/>
    <property type="match status" value="1"/>
</dbReference>
<sequence length="322" mass="36228">MPESFQQALARAHTPLTRSTPEILQLNTGKLCNLTCVHCHVNAGPARKEIMTDETIDRIIQWFAQTDIPTLDLTGGTPEMVPGFRHLVDSVRSFNQPREVMTRLNATIINEPGYEWIPEYHASHQITVIASMPCYSPENVNEQRGNGVFDSSISAFQKLNELGYGRNPKLPLHFVYNPNGGFLPPEQEALKADYKREMKKHFGIDFNDLYAITNMPIARFASYLKRNGQLDEYMQTLREAFNPATVDGLMCRNTINSSWTGEVFDCDFNQMLKMGLKNETTQEPLMVWDIDPNSYAEIPIQIGDHCFGCTAGHGSSCGGSLE</sequence>
<organism evidence="8 9">
    <name type="scientific">Oceaniferula flava</name>
    <dbReference type="NCBI Taxonomy" id="2800421"/>
    <lineage>
        <taxon>Bacteria</taxon>
        <taxon>Pseudomonadati</taxon>
        <taxon>Verrucomicrobiota</taxon>
        <taxon>Verrucomicrobiia</taxon>
        <taxon>Verrucomicrobiales</taxon>
        <taxon>Verrucomicrobiaceae</taxon>
        <taxon>Oceaniferula</taxon>
    </lineage>
</organism>
<comment type="cofactor">
    <cofactor evidence="1">
        <name>[4Fe-4S] cluster</name>
        <dbReference type="ChEBI" id="CHEBI:49883"/>
    </cofactor>
</comment>
<dbReference type="Pfam" id="PF04055">
    <property type="entry name" value="Radical_SAM"/>
    <property type="match status" value="1"/>
</dbReference>
<dbReference type="InterPro" id="IPR058240">
    <property type="entry name" value="rSAM_sf"/>
</dbReference>
<dbReference type="RefSeq" id="WP_309488471.1">
    <property type="nucleotide sequence ID" value="NZ_JAENIG010000001.1"/>
</dbReference>
<dbReference type="CDD" id="cd01335">
    <property type="entry name" value="Radical_SAM"/>
    <property type="match status" value="1"/>
</dbReference>
<evidence type="ECO:0000313" key="9">
    <source>
        <dbReference type="Proteomes" id="UP000634206"/>
    </source>
</evidence>
<dbReference type="GO" id="GO:0046872">
    <property type="term" value="F:metal ion binding"/>
    <property type="evidence" value="ECO:0007669"/>
    <property type="project" value="UniProtKB-KW"/>
</dbReference>
<dbReference type="PANTHER" id="PTHR43728:SF1">
    <property type="entry name" value="FE-S OXIDOREDUCTASE"/>
    <property type="match status" value="1"/>
</dbReference>
<evidence type="ECO:0000259" key="7">
    <source>
        <dbReference type="Pfam" id="PF12345"/>
    </source>
</evidence>
<dbReference type="SUPFAM" id="SSF102114">
    <property type="entry name" value="Radical SAM enzymes"/>
    <property type="match status" value="1"/>
</dbReference>
<dbReference type="InterPro" id="IPR007197">
    <property type="entry name" value="rSAM"/>
</dbReference>
<evidence type="ECO:0000256" key="4">
    <source>
        <dbReference type="ARBA" id="ARBA00023004"/>
    </source>
</evidence>
<dbReference type="SFLD" id="SFLDS00029">
    <property type="entry name" value="Radical_SAM"/>
    <property type="match status" value="1"/>
</dbReference>
<dbReference type="SFLD" id="SFLDG01067">
    <property type="entry name" value="SPASM/twitch_domain_containing"/>
    <property type="match status" value="1"/>
</dbReference>